<evidence type="ECO:0000313" key="14">
    <source>
        <dbReference type="EMBL" id="EPS73721.1"/>
    </source>
</evidence>
<dbReference type="PANTHER" id="PTHR20963">
    <property type="entry name" value="MULTIPLE INOSITOL POLYPHOSPHATE PHOSPHATASE-RELATED"/>
    <property type="match status" value="1"/>
</dbReference>
<evidence type="ECO:0000256" key="10">
    <source>
        <dbReference type="ARBA" id="ARBA00043668"/>
    </source>
</evidence>
<dbReference type="OrthoDB" id="6509975at2759"/>
<dbReference type="Proteomes" id="UP000015453">
    <property type="component" value="Unassembled WGS sequence"/>
</dbReference>
<dbReference type="EMBL" id="AUSU01000335">
    <property type="protein sequence ID" value="EPS73721.1"/>
    <property type="molecule type" value="Genomic_DNA"/>
</dbReference>
<evidence type="ECO:0000256" key="1">
    <source>
        <dbReference type="ARBA" id="ARBA00004370"/>
    </source>
</evidence>
<comment type="catalytic activity">
    <reaction evidence="11">
        <text>1D-myo-inositol 1,2,4,5,6-pentakisphosphate + H2O = 1D-myo-inositol 1,2,5,6-tetrakisphosphate + phosphate</text>
        <dbReference type="Rhea" id="RHEA:77115"/>
        <dbReference type="ChEBI" id="CHEBI:15377"/>
        <dbReference type="ChEBI" id="CHEBI:43474"/>
        <dbReference type="ChEBI" id="CHEBI:57798"/>
        <dbReference type="ChEBI" id="CHEBI:195535"/>
        <dbReference type="EC" id="3.1.3.62"/>
    </reaction>
    <physiologicalReaction direction="left-to-right" evidence="11">
        <dbReference type="Rhea" id="RHEA:77116"/>
    </physiologicalReaction>
</comment>
<dbReference type="EC" id="3.1.3.80" evidence="3"/>
<organism evidence="14 15">
    <name type="scientific">Genlisea aurea</name>
    <dbReference type="NCBI Taxonomy" id="192259"/>
    <lineage>
        <taxon>Eukaryota</taxon>
        <taxon>Viridiplantae</taxon>
        <taxon>Streptophyta</taxon>
        <taxon>Embryophyta</taxon>
        <taxon>Tracheophyta</taxon>
        <taxon>Spermatophyta</taxon>
        <taxon>Magnoliopsida</taxon>
        <taxon>eudicotyledons</taxon>
        <taxon>Gunneridae</taxon>
        <taxon>Pentapetalae</taxon>
        <taxon>asterids</taxon>
        <taxon>lamiids</taxon>
        <taxon>Lamiales</taxon>
        <taxon>Lentibulariaceae</taxon>
        <taxon>Genlisea</taxon>
    </lineage>
</organism>
<evidence type="ECO:0000256" key="7">
    <source>
        <dbReference type="ARBA" id="ARBA00022801"/>
    </source>
</evidence>
<keyword evidence="8" id="KW-0472">Membrane</keyword>
<dbReference type="GO" id="GO:0016020">
    <property type="term" value="C:membrane"/>
    <property type="evidence" value="ECO:0007669"/>
    <property type="project" value="UniProtKB-SubCell"/>
</dbReference>
<comment type="catalytic activity">
    <reaction evidence="13">
        <text>(2R)-2,3-bisphosphoglycerate + H2O = (2R)-2-phosphoglycerate + phosphate</text>
        <dbReference type="Rhea" id="RHEA:27381"/>
        <dbReference type="ChEBI" id="CHEBI:15377"/>
        <dbReference type="ChEBI" id="CHEBI:43474"/>
        <dbReference type="ChEBI" id="CHEBI:58248"/>
        <dbReference type="ChEBI" id="CHEBI:58289"/>
        <dbReference type="EC" id="3.1.3.80"/>
    </reaction>
    <physiologicalReaction direction="left-to-right" evidence="13">
        <dbReference type="Rhea" id="RHEA:27382"/>
    </physiologicalReaction>
</comment>
<feature type="non-terminal residue" evidence="14">
    <location>
        <position position="1"/>
    </location>
</feature>
<keyword evidence="15" id="KW-1185">Reference proteome</keyword>
<name>S8D8D5_9LAMI</name>
<evidence type="ECO:0000256" key="4">
    <source>
        <dbReference type="ARBA" id="ARBA00013040"/>
    </source>
</evidence>
<comment type="catalytic activity">
    <reaction evidence="12">
        <text>1D-myo-inositol hexakisphosphate + H2O = 1D-myo-inositol 1,2,4,5,6-pentakisphosphate + phosphate</text>
        <dbReference type="Rhea" id="RHEA:16989"/>
        <dbReference type="ChEBI" id="CHEBI:15377"/>
        <dbReference type="ChEBI" id="CHEBI:43474"/>
        <dbReference type="ChEBI" id="CHEBI:57798"/>
        <dbReference type="ChEBI" id="CHEBI:58130"/>
        <dbReference type="EC" id="3.1.3.62"/>
    </reaction>
    <physiologicalReaction direction="left-to-right" evidence="12">
        <dbReference type="Rhea" id="RHEA:16990"/>
    </physiologicalReaction>
</comment>
<keyword evidence="6" id="KW-0732">Signal</keyword>
<evidence type="ECO:0000256" key="3">
    <source>
        <dbReference type="ARBA" id="ARBA00012976"/>
    </source>
</evidence>
<comment type="catalytic activity">
    <reaction evidence="10">
        <text>1D-myo-inositol 1,2,5,6-tetrakisphosphate + H2O = 1D-myo-inositol 1,2,6-trisphosphate + phosphate</text>
        <dbReference type="Rhea" id="RHEA:77119"/>
        <dbReference type="ChEBI" id="CHEBI:15377"/>
        <dbReference type="ChEBI" id="CHEBI:43474"/>
        <dbReference type="ChEBI" id="CHEBI:195535"/>
        <dbReference type="ChEBI" id="CHEBI:195537"/>
        <dbReference type="EC" id="3.1.3.62"/>
    </reaction>
    <physiologicalReaction direction="left-to-right" evidence="10">
        <dbReference type="Rhea" id="RHEA:77120"/>
    </physiologicalReaction>
</comment>
<comment type="subcellular location">
    <subcellularLocation>
        <location evidence="1">Membrane</location>
    </subcellularLocation>
</comment>
<dbReference type="AlphaFoldDB" id="S8D8D5"/>
<dbReference type="GO" id="GO:0052745">
    <property type="term" value="F:inositol phosphate phosphatase activity"/>
    <property type="evidence" value="ECO:0007669"/>
    <property type="project" value="TreeGrafter"/>
</dbReference>
<evidence type="ECO:0000256" key="9">
    <source>
        <dbReference type="ARBA" id="ARBA00031642"/>
    </source>
</evidence>
<comment type="similarity">
    <text evidence="2">Belongs to the histidine acid phosphatase family. MINPP1 subfamily.</text>
</comment>
<sequence>FRKSLEPNVEKLRGPVLNEIAQRFVSHWGLNFTTKDVSSLWFLCKQEASLLNTTSQACALFNSYEVGLLEWADDIELFIVKGYGNSLNYRMGVPLLEDVIQSMEEAIKASEDGLAPGSYEKARLRIAHAETLLPFSCLIGLFLDGPEFEQILQERPLSLPPRPPQKRTWHGSVIVPFAGNNMLVLQRCPANDNSSSEYFVQVLHNEHPIRVAGCGNTDFCPFEVFKERIAGPHLKHDYDVLCSAER</sequence>
<gene>
    <name evidence="14" type="ORF">M569_01035</name>
</gene>
<evidence type="ECO:0000256" key="5">
    <source>
        <dbReference type="ARBA" id="ARBA00018097"/>
    </source>
</evidence>
<dbReference type="InterPro" id="IPR029033">
    <property type="entry name" value="His_PPase_superfam"/>
</dbReference>
<evidence type="ECO:0000256" key="11">
    <source>
        <dbReference type="ARBA" id="ARBA00043671"/>
    </source>
</evidence>
<protein>
    <recommendedName>
        <fullName evidence="5">Multiple inositol polyphosphate phosphatase 1</fullName>
        <ecNumber evidence="4">3.1.3.62</ecNumber>
        <ecNumber evidence="3">3.1.3.80</ecNumber>
    </recommendedName>
    <alternativeName>
        <fullName evidence="9">2,3-bisphosphoglycerate 3-phosphatase</fullName>
    </alternativeName>
</protein>
<evidence type="ECO:0000256" key="13">
    <source>
        <dbReference type="ARBA" id="ARBA00043832"/>
    </source>
</evidence>
<evidence type="ECO:0000256" key="8">
    <source>
        <dbReference type="ARBA" id="ARBA00023136"/>
    </source>
</evidence>
<dbReference type="GO" id="GO:0034417">
    <property type="term" value="F:bisphosphoglycerate 3-phosphatase activity"/>
    <property type="evidence" value="ECO:0007669"/>
    <property type="project" value="UniProtKB-EC"/>
</dbReference>
<keyword evidence="7" id="KW-0378">Hydrolase</keyword>
<evidence type="ECO:0000256" key="2">
    <source>
        <dbReference type="ARBA" id="ARBA00008422"/>
    </source>
</evidence>
<comment type="caution">
    <text evidence="14">The sequence shown here is derived from an EMBL/GenBank/DDBJ whole genome shotgun (WGS) entry which is preliminary data.</text>
</comment>
<dbReference type="Pfam" id="PF00328">
    <property type="entry name" value="His_Phos_2"/>
    <property type="match status" value="1"/>
</dbReference>
<evidence type="ECO:0000313" key="15">
    <source>
        <dbReference type="Proteomes" id="UP000015453"/>
    </source>
</evidence>
<feature type="non-terminal residue" evidence="14">
    <location>
        <position position="246"/>
    </location>
</feature>
<accession>S8D8D5</accession>
<evidence type="ECO:0000256" key="12">
    <source>
        <dbReference type="ARBA" id="ARBA00043691"/>
    </source>
</evidence>
<dbReference type="InterPro" id="IPR000560">
    <property type="entry name" value="His_Pase_clade-2"/>
</dbReference>
<dbReference type="Gene3D" id="3.40.50.1240">
    <property type="entry name" value="Phosphoglycerate mutase-like"/>
    <property type="match status" value="1"/>
</dbReference>
<dbReference type="PANTHER" id="PTHR20963:SF8">
    <property type="entry name" value="MULTIPLE INOSITOL POLYPHOSPHATE PHOSPHATASE 1"/>
    <property type="match status" value="1"/>
</dbReference>
<proteinExistence type="inferred from homology"/>
<dbReference type="CDD" id="cd07061">
    <property type="entry name" value="HP_HAP_like"/>
    <property type="match status" value="1"/>
</dbReference>
<evidence type="ECO:0000256" key="6">
    <source>
        <dbReference type="ARBA" id="ARBA00022729"/>
    </source>
</evidence>
<dbReference type="SUPFAM" id="SSF53254">
    <property type="entry name" value="Phosphoglycerate mutase-like"/>
    <property type="match status" value="1"/>
</dbReference>
<reference evidence="14 15" key="1">
    <citation type="journal article" date="2013" name="BMC Genomics">
        <title>The miniature genome of a carnivorous plant Genlisea aurea contains a low number of genes and short non-coding sequences.</title>
        <authorList>
            <person name="Leushkin E.V."/>
            <person name="Sutormin R.A."/>
            <person name="Nabieva E.R."/>
            <person name="Penin A.A."/>
            <person name="Kondrashov A.S."/>
            <person name="Logacheva M.D."/>
        </authorList>
    </citation>
    <scope>NUCLEOTIDE SEQUENCE [LARGE SCALE GENOMIC DNA]</scope>
</reference>
<dbReference type="GO" id="GO:0003993">
    <property type="term" value="F:acid phosphatase activity"/>
    <property type="evidence" value="ECO:0007669"/>
    <property type="project" value="TreeGrafter"/>
</dbReference>
<dbReference type="EC" id="3.1.3.62" evidence="4"/>